<organism evidence="3 4">
    <name type="scientific">Marseilla massiliensis</name>
    <dbReference type="NCBI Taxonomy" id="1841864"/>
    <lineage>
        <taxon>Bacteria</taxon>
        <taxon>Pseudomonadati</taxon>
        <taxon>Bacteroidota</taxon>
        <taxon>Bacteroidia</taxon>
        <taxon>Bacteroidales</taxon>
        <taxon>Prevotellaceae</taxon>
        <taxon>Marseilla</taxon>
    </lineage>
</organism>
<dbReference type="SUPFAM" id="SSF103088">
    <property type="entry name" value="OmpA-like"/>
    <property type="match status" value="1"/>
</dbReference>
<evidence type="ECO:0000313" key="4">
    <source>
        <dbReference type="Proteomes" id="UP000764045"/>
    </source>
</evidence>
<keyword evidence="1" id="KW-0732">Signal</keyword>
<dbReference type="InterPro" id="IPR036737">
    <property type="entry name" value="OmpA-like_sf"/>
</dbReference>
<protein>
    <submittedName>
        <fullName evidence="3">DUF3868 domain-containing protein</fullName>
    </submittedName>
</protein>
<feature type="signal peptide" evidence="1">
    <location>
        <begin position="1"/>
        <end position="26"/>
    </location>
</feature>
<sequence length="474" mass="53609">MMSIKHSRLYIIWCVCLAWQASASLAQTAGPRLAGEGIAVENLKVDKTDRHLVVSLDLNLDSLDMPANRQFVFTPLVEAKENNRTMPQIVVNGRKADITFRRGGSKRFAADVTAVRRKNNTEQTVSYSAVVPYEEWMRNCNVLIAQDLCGCGDTLDRDVVELRRLRSPFMPYVRPKAEGIKARVDSGKAFIDFPVDKITLYPDYRNNPSELDKIIRSINVVKNDRNTSITRVEIHGYASPESPYEHNAWLADNRAKTLTEYVRRLVNLPDTVFRVSSTPEDWAGLRDYVAKCSLPNRDKILETIDNTGLDPDAREWKIKLTWPDDYRVLLHECYPALRHSDYKVDYVVRPFTVDEAREILKTNPKLLSLEEMFLVAQTYEPGSDDFNNVMETAVRMFPADTTANLNAACARVELGDFDGAETYLAKVGDTPQAMHLRGVMAMMRGDHAEALRLLDAAIDGGDSTAQRNKDILLM</sequence>
<evidence type="ECO:0000259" key="2">
    <source>
        <dbReference type="Pfam" id="PF12984"/>
    </source>
</evidence>
<comment type="caution">
    <text evidence="3">The sequence shown here is derived from an EMBL/GenBank/DDBJ whole genome shotgun (WGS) entry which is preliminary data.</text>
</comment>
<dbReference type="Proteomes" id="UP000764045">
    <property type="component" value="Unassembled WGS sequence"/>
</dbReference>
<dbReference type="AlphaFoldDB" id="A0A938WKV7"/>
<accession>A0A938WKV7</accession>
<dbReference type="EMBL" id="JACJJL010000003">
    <property type="protein sequence ID" value="MBM6660592.1"/>
    <property type="molecule type" value="Genomic_DNA"/>
</dbReference>
<dbReference type="RefSeq" id="WP_205107503.1">
    <property type="nucleotide sequence ID" value="NZ_JACJJL010000003.1"/>
</dbReference>
<evidence type="ECO:0000256" key="1">
    <source>
        <dbReference type="SAM" id="SignalP"/>
    </source>
</evidence>
<feature type="domain" description="DUF3868" evidence="2">
    <location>
        <begin position="38"/>
        <end position="102"/>
    </location>
</feature>
<reference evidence="3 4" key="1">
    <citation type="journal article" date="2021" name="Sci. Rep.">
        <title>The distribution of antibiotic resistance genes in chicken gut microbiota commensals.</title>
        <authorList>
            <person name="Juricova H."/>
            <person name="Matiasovicova J."/>
            <person name="Kubasova T."/>
            <person name="Cejkova D."/>
            <person name="Rychlik I."/>
        </authorList>
    </citation>
    <scope>NUCLEOTIDE SEQUENCE [LARGE SCALE GENOMIC DNA]</scope>
    <source>
        <strain evidence="3 4">An819</strain>
    </source>
</reference>
<name>A0A938WKV7_9BACT</name>
<dbReference type="InterPro" id="IPR011990">
    <property type="entry name" value="TPR-like_helical_dom_sf"/>
</dbReference>
<evidence type="ECO:0000313" key="3">
    <source>
        <dbReference type="EMBL" id="MBM6660592.1"/>
    </source>
</evidence>
<dbReference type="InterPro" id="IPR024480">
    <property type="entry name" value="DUF3868"/>
</dbReference>
<dbReference type="Gene3D" id="1.25.40.10">
    <property type="entry name" value="Tetratricopeptide repeat domain"/>
    <property type="match status" value="1"/>
</dbReference>
<dbReference type="SUPFAM" id="SSF48452">
    <property type="entry name" value="TPR-like"/>
    <property type="match status" value="1"/>
</dbReference>
<gene>
    <name evidence="3" type="ORF">H6B30_02290</name>
</gene>
<dbReference type="Gene3D" id="3.30.1330.60">
    <property type="entry name" value="OmpA-like domain"/>
    <property type="match status" value="1"/>
</dbReference>
<proteinExistence type="predicted"/>
<keyword evidence="4" id="KW-1185">Reference proteome</keyword>
<dbReference type="Pfam" id="PF12984">
    <property type="entry name" value="DUF3868"/>
    <property type="match status" value="1"/>
</dbReference>
<feature type="chain" id="PRO_5036944534" evidence="1">
    <location>
        <begin position="27"/>
        <end position="474"/>
    </location>
</feature>